<feature type="compositionally biased region" description="Polar residues" evidence="1">
    <location>
        <begin position="81"/>
        <end position="90"/>
    </location>
</feature>
<accession>A0A8T0GXR9</accession>
<reference evidence="2" key="1">
    <citation type="submission" date="2020-06" db="EMBL/GenBank/DDBJ databases">
        <title>WGS assembly of Ceratodon purpureus strain R40.</title>
        <authorList>
            <person name="Carey S.B."/>
            <person name="Jenkins J."/>
            <person name="Shu S."/>
            <person name="Lovell J.T."/>
            <person name="Sreedasyam A."/>
            <person name="Maumus F."/>
            <person name="Tiley G.P."/>
            <person name="Fernandez-Pozo N."/>
            <person name="Barry K."/>
            <person name="Chen C."/>
            <person name="Wang M."/>
            <person name="Lipzen A."/>
            <person name="Daum C."/>
            <person name="Saski C.A."/>
            <person name="Payton A.C."/>
            <person name="Mcbreen J.C."/>
            <person name="Conrad R.E."/>
            <person name="Kollar L.M."/>
            <person name="Olsson S."/>
            <person name="Huttunen S."/>
            <person name="Landis J.B."/>
            <person name="Wickett N.J."/>
            <person name="Johnson M.G."/>
            <person name="Rensing S.A."/>
            <person name="Grimwood J."/>
            <person name="Schmutz J."/>
            <person name="Mcdaniel S.F."/>
        </authorList>
    </citation>
    <scope>NUCLEOTIDE SEQUENCE</scope>
    <source>
        <strain evidence="2">R40</strain>
    </source>
</reference>
<evidence type="ECO:0000313" key="3">
    <source>
        <dbReference type="Proteomes" id="UP000822688"/>
    </source>
</evidence>
<keyword evidence="3" id="KW-1185">Reference proteome</keyword>
<gene>
    <name evidence="2" type="ORF">KC19_8G121800</name>
</gene>
<dbReference type="Proteomes" id="UP000822688">
    <property type="component" value="Chromosome 8"/>
</dbReference>
<evidence type="ECO:0000313" key="2">
    <source>
        <dbReference type="EMBL" id="KAG0564571.1"/>
    </source>
</evidence>
<dbReference type="AlphaFoldDB" id="A0A8T0GXR9"/>
<feature type="region of interest" description="Disordered" evidence="1">
    <location>
        <begin position="50"/>
        <end position="90"/>
    </location>
</feature>
<comment type="caution">
    <text evidence="2">The sequence shown here is derived from an EMBL/GenBank/DDBJ whole genome shotgun (WGS) entry which is preliminary data.</text>
</comment>
<sequence>MTTGKKRKSPFANRSASPLPRLSLHSCSRRLKFLQTLIKIIPLRNEVQIPPTAVQPKETQHLSRTQFHTNLKSRNRKEAENSSAKCSTSLNVTAPGIEPKLLLKRLQTANLKL</sequence>
<feature type="compositionally biased region" description="Polar residues" evidence="1">
    <location>
        <begin position="62"/>
        <end position="72"/>
    </location>
</feature>
<protein>
    <submittedName>
        <fullName evidence="2">Uncharacterized protein</fullName>
    </submittedName>
</protein>
<name>A0A8T0GXR9_CERPU</name>
<dbReference type="EMBL" id="CM026429">
    <property type="protein sequence ID" value="KAG0564571.1"/>
    <property type="molecule type" value="Genomic_DNA"/>
</dbReference>
<organism evidence="2 3">
    <name type="scientific">Ceratodon purpureus</name>
    <name type="common">Fire moss</name>
    <name type="synonym">Dicranum purpureum</name>
    <dbReference type="NCBI Taxonomy" id="3225"/>
    <lineage>
        <taxon>Eukaryota</taxon>
        <taxon>Viridiplantae</taxon>
        <taxon>Streptophyta</taxon>
        <taxon>Embryophyta</taxon>
        <taxon>Bryophyta</taxon>
        <taxon>Bryophytina</taxon>
        <taxon>Bryopsida</taxon>
        <taxon>Dicranidae</taxon>
        <taxon>Pseudoditrichales</taxon>
        <taxon>Ditrichaceae</taxon>
        <taxon>Ceratodon</taxon>
    </lineage>
</organism>
<feature type="region of interest" description="Disordered" evidence="1">
    <location>
        <begin position="1"/>
        <end position="20"/>
    </location>
</feature>
<proteinExistence type="predicted"/>
<evidence type="ECO:0000256" key="1">
    <source>
        <dbReference type="SAM" id="MobiDB-lite"/>
    </source>
</evidence>